<dbReference type="InterPro" id="IPR029044">
    <property type="entry name" value="Nucleotide-diphossugar_trans"/>
</dbReference>
<accession>A0A9P7BII8</accession>
<organism evidence="2 3">
    <name type="scientific">Rhizopus oryzae</name>
    <name type="common">Mucormycosis agent</name>
    <name type="synonym">Rhizopus arrhizus var. delemar</name>
    <dbReference type="NCBI Taxonomy" id="64495"/>
    <lineage>
        <taxon>Eukaryota</taxon>
        <taxon>Fungi</taxon>
        <taxon>Fungi incertae sedis</taxon>
        <taxon>Mucoromycota</taxon>
        <taxon>Mucoromycotina</taxon>
        <taxon>Mucoromycetes</taxon>
        <taxon>Mucorales</taxon>
        <taxon>Mucorineae</taxon>
        <taxon>Rhizopodaceae</taxon>
        <taxon>Rhizopus</taxon>
    </lineage>
</organism>
<evidence type="ECO:0000256" key="1">
    <source>
        <dbReference type="SAM" id="MobiDB-lite"/>
    </source>
</evidence>
<dbReference type="AlphaFoldDB" id="A0A9P7BII8"/>
<dbReference type="EMBL" id="JAANQT010015771">
    <property type="protein sequence ID" value="KAG1272179.1"/>
    <property type="molecule type" value="Genomic_DNA"/>
</dbReference>
<dbReference type="Gene3D" id="3.90.550.10">
    <property type="entry name" value="Spore Coat Polysaccharide Biosynthesis Protein SpsA, Chain A"/>
    <property type="match status" value="1"/>
</dbReference>
<evidence type="ECO:0000313" key="3">
    <source>
        <dbReference type="Proteomes" id="UP000716291"/>
    </source>
</evidence>
<reference evidence="2" key="1">
    <citation type="journal article" date="2020" name="Microb. Genom.">
        <title>Genetic diversity of clinical and environmental Mucorales isolates obtained from an investigation of mucormycosis cases among solid organ transplant recipients.</title>
        <authorList>
            <person name="Nguyen M.H."/>
            <person name="Kaul D."/>
            <person name="Muto C."/>
            <person name="Cheng S.J."/>
            <person name="Richter R.A."/>
            <person name="Bruno V.M."/>
            <person name="Liu G."/>
            <person name="Beyhan S."/>
            <person name="Sundermann A.J."/>
            <person name="Mounaud S."/>
            <person name="Pasculle A.W."/>
            <person name="Nierman W.C."/>
            <person name="Driscoll E."/>
            <person name="Cumbie R."/>
            <person name="Clancy C.J."/>
            <person name="Dupont C.L."/>
        </authorList>
    </citation>
    <scope>NUCLEOTIDE SEQUENCE</scope>
    <source>
        <strain evidence="2">GL11</strain>
    </source>
</reference>
<dbReference type="Proteomes" id="UP000716291">
    <property type="component" value="Unassembled WGS sequence"/>
</dbReference>
<keyword evidence="3" id="KW-1185">Reference proteome</keyword>
<evidence type="ECO:0008006" key="4">
    <source>
        <dbReference type="Google" id="ProtNLM"/>
    </source>
</evidence>
<sequence length="76" mass="7996">MPDGTTQPGHPVGFGPAWQDALLGLRGESGAMPLVRQAGQRGTMHPLPSDDAGCVQDIDHPDDLPRAEKALQSRLG</sequence>
<evidence type="ECO:0000313" key="2">
    <source>
        <dbReference type="EMBL" id="KAG1272179.1"/>
    </source>
</evidence>
<gene>
    <name evidence="2" type="ORF">G6F64_015542</name>
</gene>
<protein>
    <recommendedName>
        <fullName evidence="4">MobA-like NTP transferase domain-containing protein</fullName>
    </recommendedName>
</protein>
<feature type="region of interest" description="Disordered" evidence="1">
    <location>
        <begin position="33"/>
        <end position="76"/>
    </location>
</feature>
<feature type="compositionally biased region" description="Basic and acidic residues" evidence="1">
    <location>
        <begin position="57"/>
        <end position="76"/>
    </location>
</feature>
<proteinExistence type="predicted"/>
<name>A0A9P7BII8_RHIOR</name>
<comment type="caution">
    <text evidence="2">The sequence shown here is derived from an EMBL/GenBank/DDBJ whole genome shotgun (WGS) entry which is preliminary data.</text>
</comment>